<comment type="similarity">
    <text evidence="1">Belongs to the glycosyltransferase 47 family.</text>
</comment>
<sequence length="382" mass="43488">MVFYAAPIIRFPPLGRSPVLCSRALALYRSPTWEKFDNFYEDLSAAKRSADYDESRIIHKSSCPVKVFVHDLGFKNETSLESGKGFGAKVEHGADISYYTTNFGSMEHGTFILQKFMQYSHCTVSNAVDADFIILPMANYDSGRLENIVQSLERDHNATLFRRGMKDHIIPGLQNTRKSPYAASVFNFTGDATLKRPYLASFVGNTVYPEYRKEIADQCRKAMQTNGDCFLGDRSKALKSSHQLYVNSTFFFCPAGDSGPRKALFDGLAANSIPVIFDETSFDLQYPYYFGPNPRDYSIFMNSTVDMMGQLRAIPPSRIVELQTNINSIRASIAYLPSRQEKDASWKILTQLEEYKNNNYSFPDRWANISEYKCLERKCRFA</sequence>
<proteinExistence type="inferred from homology"/>
<evidence type="ECO:0000259" key="2">
    <source>
        <dbReference type="Pfam" id="PF03016"/>
    </source>
</evidence>
<dbReference type="PANTHER" id="PTHR11062">
    <property type="entry name" value="EXOSTOSIN HEPARAN SULFATE GLYCOSYLTRANSFERASE -RELATED"/>
    <property type="match status" value="1"/>
</dbReference>
<evidence type="ECO:0000313" key="3">
    <source>
        <dbReference type="EMBL" id="EJK43998.1"/>
    </source>
</evidence>
<evidence type="ECO:0000313" key="4">
    <source>
        <dbReference type="Proteomes" id="UP000266841"/>
    </source>
</evidence>
<dbReference type="PANTHER" id="PTHR11062:SF117">
    <property type="entry name" value="XYLOGLUCAN-SPECIFIC GALACTURONOSYLTRANSFERASE 1"/>
    <property type="match status" value="1"/>
</dbReference>
<dbReference type="OrthoDB" id="10606005at2759"/>
<dbReference type="InterPro" id="IPR040911">
    <property type="entry name" value="Exostosin_GT47"/>
</dbReference>
<dbReference type="InterPro" id="IPR004263">
    <property type="entry name" value="Exostosin"/>
</dbReference>
<comment type="caution">
    <text evidence="3">The sequence shown here is derived from an EMBL/GenBank/DDBJ whole genome shotgun (WGS) entry which is preliminary data.</text>
</comment>
<protein>
    <recommendedName>
        <fullName evidence="2">Exostosin GT47 domain-containing protein</fullName>
    </recommendedName>
</protein>
<dbReference type="GO" id="GO:0016757">
    <property type="term" value="F:glycosyltransferase activity"/>
    <property type="evidence" value="ECO:0007669"/>
    <property type="project" value="InterPro"/>
</dbReference>
<gene>
    <name evidence="3" type="ORF">THAOC_37505</name>
</gene>
<reference evidence="3 4" key="1">
    <citation type="journal article" date="2012" name="Genome Biol.">
        <title>Genome and low-iron response of an oceanic diatom adapted to chronic iron limitation.</title>
        <authorList>
            <person name="Lommer M."/>
            <person name="Specht M."/>
            <person name="Roy A.S."/>
            <person name="Kraemer L."/>
            <person name="Andreson R."/>
            <person name="Gutowska M.A."/>
            <person name="Wolf J."/>
            <person name="Bergner S.V."/>
            <person name="Schilhabel M.B."/>
            <person name="Klostermeier U.C."/>
            <person name="Beiko R.G."/>
            <person name="Rosenstiel P."/>
            <person name="Hippler M."/>
            <person name="Laroche J."/>
        </authorList>
    </citation>
    <scope>NUCLEOTIDE SEQUENCE [LARGE SCALE GENOMIC DNA]</scope>
    <source>
        <strain evidence="3 4">CCMP1005</strain>
    </source>
</reference>
<dbReference type="eggNOG" id="KOG1021">
    <property type="taxonomic scope" value="Eukaryota"/>
</dbReference>
<dbReference type="AlphaFoldDB" id="K0QYB8"/>
<dbReference type="Proteomes" id="UP000266841">
    <property type="component" value="Unassembled WGS sequence"/>
</dbReference>
<keyword evidence="4" id="KW-1185">Reference proteome</keyword>
<feature type="domain" description="Exostosin GT47" evidence="2">
    <location>
        <begin position="194"/>
        <end position="300"/>
    </location>
</feature>
<dbReference type="Pfam" id="PF03016">
    <property type="entry name" value="Exostosin_GT47"/>
    <property type="match status" value="1"/>
</dbReference>
<name>K0QYB8_THAOC</name>
<accession>K0QYB8</accession>
<organism evidence="3 4">
    <name type="scientific">Thalassiosira oceanica</name>
    <name type="common">Marine diatom</name>
    <dbReference type="NCBI Taxonomy" id="159749"/>
    <lineage>
        <taxon>Eukaryota</taxon>
        <taxon>Sar</taxon>
        <taxon>Stramenopiles</taxon>
        <taxon>Ochrophyta</taxon>
        <taxon>Bacillariophyta</taxon>
        <taxon>Coscinodiscophyceae</taxon>
        <taxon>Thalassiosirophycidae</taxon>
        <taxon>Thalassiosirales</taxon>
        <taxon>Thalassiosiraceae</taxon>
        <taxon>Thalassiosira</taxon>
    </lineage>
</organism>
<evidence type="ECO:0000256" key="1">
    <source>
        <dbReference type="ARBA" id="ARBA00010271"/>
    </source>
</evidence>
<dbReference type="EMBL" id="AGNL01050329">
    <property type="protein sequence ID" value="EJK43998.1"/>
    <property type="molecule type" value="Genomic_DNA"/>
</dbReference>